<evidence type="ECO:0000313" key="3">
    <source>
        <dbReference type="EMBL" id="ALS23066.1"/>
    </source>
</evidence>
<dbReference type="OrthoDB" id="9805307at2"/>
<comment type="similarity">
    <text evidence="1">Belongs to the FAH family.</text>
</comment>
<accession>A0A0U2WCI2</accession>
<protein>
    <submittedName>
        <fullName evidence="3">Fumarylacetoacetate hydrolase</fullName>
    </submittedName>
</protein>
<keyword evidence="4" id="KW-1185">Reference proteome</keyword>
<reference evidence="4" key="1">
    <citation type="submission" date="2015-12" db="EMBL/GenBank/DDBJ databases">
        <title>Complete genome sequences of two moderately thermophilic Paenibacillus species.</title>
        <authorList>
            <person name="Butler R.III."/>
            <person name="Wang J."/>
            <person name="Stark B.C."/>
            <person name="Pombert J.-F."/>
        </authorList>
    </citation>
    <scope>NUCLEOTIDE SEQUENCE [LARGE SCALE GENOMIC DNA]</scope>
    <source>
        <strain evidence="4">32O-Y</strain>
    </source>
</reference>
<dbReference type="AlphaFoldDB" id="A0A0U2WCI2"/>
<keyword evidence="3" id="KW-0378">Hydrolase</keyword>
<dbReference type="InterPro" id="IPR036663">
    <property type="entry name" value="Fumarylacetoacetase_C_sf"/>
</dbReference>
<organism evidence="3 4">
    <name type="scientific">Paenibacillus naphthalenovorans</name>
    <dbReference type="NCBI Taxonomy" id="162209"/>
    <lineage>
        <taxon>Bacteria</taxon>
        <taxon>Bacillati</taxon>
        <taxon>Bacillota</taxon>
        <taxon>Bacilli</taxon>
        <taxon>Bacillales</taxon>
        <taxon>Paenibacillaceae</taxon>
        <taxon>Paenibacillus</taxon>
    </lineage>
</organism>
<dbReference type="RefSeq" id="WP_054818809.1">
    <property type="nucleotide sequence ID" value="NZ_BJCS01000004.1"/>
</dbReference>
<dbReference type="EMBL" id="CP013652">
    <property type="protein sequence ID" value="ALS23066.1"/>
    <property type="molecule type" value="Genomic_DNA"/>
</dbReference>
<proteinExistence type="inferred from homology"/>
<dbReference type="Gene3D" id="3.90.850.10">
    <property type="entry name" value="Fumarylacetoacetase-like, C-terminal domain"/>
    <property type="match status" value="1"/>
</dbReference>
<dbReference type="SUPFAM" id="SSF56529">
    <property type="entry name" value="FAH"/>
    <property type="match status" value="1"/>
</dbReference>
<dbReference type="Proteomes" id="UP000061660">
    <property type="component" value="Chromosome"/>
</dbReference>
<dbReference type="GO" id="GO:0046872">
    <property type="term" value="F:metal ion binding"/>
    <property type="evidence" value="ECO:0007669"/>
    <property type="project" value="UniProtKB-KW"/>
</dbReference>
<dbReference type="STRING" id="162209.IJ22_26930"/>
<name>A0A0U2WCI2_9BACL</name>
<dbReference type="GO" id="GO:0044281">
    <property type="term" value="P:small molecule metabolic process"/>
    <property type="evidence" value="ECO:0007669"/>
    <property type="project" value="UniProtKB-ARBA"/>
</dbReference>
<dbReference type="InterPro" id="IPR051121">
    <property type="entry name" value="FAH"/>
</dbReference>
<dbReference type="KEGG" id="pnp:IJ22_26930"/>
<evidence type="ECO:0000256" key="2">
    <source>
        <dbReference type="ARBA" id="ARBA00022723"/>
    </source>
</evidence>
<gene>
    <name evidence="3" type="ORF">IJ22_26930</name>
</gene>
<dbReference type="GO" id="GO:0016787">
    <property type="term" value="F:hydrolase activity"/>
    <property type="evidence" value="ECO:0007669"/>
    <property type="project" value="UniProtKB-KW"/>
</dbReference>
<dbReference type="PANTHER" id="PTHR42796:SF4">
    <property type="entry name" value="FUMARYLACETOACETATE HYDROLASE DOMAIN-CONTAINING PROTEIN 2A"/>
    <property type="match status" value="1"/>
</dbReference>
<sequence>MRLATVKKNGAEVAAVVTKAGVVPVETVNQRFNQHWSTSLFEIIQTNQLDEMKHWYQNGGKQQLERIESDAIPADQVEYGPLYRHPRKIWGIGLNYVEHAADLHEKAPNTEPASFMKPDTAIIGPGDTIEIPFQSDRTTAESELGIIIGKACKNVSEEEAQSVIAGFTTIIDMTAEDILAQNPRYLTRSKSFDTFFSFGPHLVTPDEVDEVLDLNVSTVINGRIHRKNVVSNMTFRPWYLVSFHSKVMKLLPGDIISTGTPGAVVIRDGDVVECHIDGFEKLVNPVTDLKVK</sequence>
<evidence type="ECO:0000313" key="4">
    <source>
        <dbReference type="Proteomes" id="UP000061660"/>
    </source>
</evidence>
<evidence type="ECO:0000256" key="1">
    <source>
        <dbReference type="ARBA" id="ARBA00010211"/>
    </source>
</evidence>
<reference evidence="3 4" key="2">
    <citation type="journal article" date="2016" name="Genome Announc.">
        <title>Complete Genome Sequences of Two Interactive Moderate Thermophiles, Paenibacillus napthalenovorans 32O-Y and Paenibacillus sp. 32O-W.</title>
        <authorList>
            <person name="Butler R.R.III."/>
            <person name="Wang J."/>
            <person name="Stark B.C."/>
            <person name="Pombert J.F."/>
        </authorList>
    </citation>
    <scope>NUCLEOTIDE SEQUENCE [LARGE SCALE GENOMIC DNA]</scope>
    <source>
        <strain evidence="3 4">32O-Y</strain>
    </source>
</reference>
<dbReference type="PATRIC" id="fig|162209.4.peg.2866"/>
<dbReference type="Pfam" id="PF01557">
    <property type="entry name" value="FAA_hydrolase"/>
    <property type="match status" value="1"/>
</dbReference>
<keyword evidence="2" id="KW-0479">Metal-binding</keyword>
<dbReference type="PANTHER" id="PTHR42796">
    <property type="entry name" value="FUMARYLACETOACETATE HYDROLASE DOMAIN-CONTAINING PROTEIN 2A-RELATED"/>
    <property type="match status" value="1"/>
</dbReference>
<dbReference type="InterPro" id="IPR011234">
    <property type="entry name" value="Fumarylacetoacetase-like_C"/>
</dbReference>